<reference evidence="1" key="1">
    <citation type="submission" date="2021-05" db="EMBL/GenBank/DDBJ databases">
        <authorList>
            <person name="Scholz U."/>
            <person name="Mascher M."/>
            <person name="Fiebig A."/>
        </authorList>
    </citation>
    <scope>NUCLEOTIDE SEQUENCE [LARGE SCALE GENOMIC DNA]</scope>
</reference>
<protein>
    <submittedName>
        <fullName evidence="1">Uncharacterized protein</fullName>
    </submittedName>
</protein>
<organism evidence="1 2">
    <name type="scientific">Avena sativa</name>
    <name type="common">Oat</name>
    <dbReference type="NCBI Taxonomy" id="4498"/>
    <lineage>
        <taxon>Eukaryota</taxon>
        <taxon>Viridiplantae</taxon>
        <taxon>Streptophyta</taxon>
        <taxon>Embryophyta</taxon>
        <taxon>Tracheophyta</taxon>
        <taxon>Spermatophyta</taxon>
        <taxon>Magnoliopsida</taxon>
        <taxon>Liliopsida</taxon>
        <taxon>Poales</taxon>
        <taxon>Poaceae</taxon>
        <taxon>BOP clade</taxon>
        <taxon>Pooideae</taxon>
        <taxon>Poodae</taxon>
        <taxon>Poeae</taxon>
        <taxon>Poeae Chloroplast Group 1 (Aveneae type)</taxon>
        <taxon>Aveninae</taxon>
        <taxon>Avena</taxon>
    </lineage>
</organism>
<proteinExistence type="predicted"/>
<keyword evidence="2" id="KW-1185">Reference proteome</keyword>
<evidence type="ECO:0000313" key="2">
    <source>
        <dbReference type="Proteomes" id="UP001732700"/>
    </source>
</evidence>
<dbReference type="Proteomes" id="UP001732700">
    <property type="component" value="Chromosome 2D"/>
</dbReference>
<sequence length="509" mass="58145">MAPAIPDTPAMAPGYDPSPWGDFFTEYEPQQQQWSEQWMIVRADKLNEDARMLFKTCNSMATRISLVDTLEHLGIDHHFEKEINEALIKILESQFSNSSLGEVALGFRLLREHGHWVSPDVFNKFKGEDGSFNTDITNDARGLLCLYNAAHLLINGEPTLEEAKAFARHHLELMSEYSEDELHNPMLLELAKLDFNLLQHVHLKELKTITEWWNKFSRNIGLSYIRSRIVESYTWAYVVYHEKDFKLPRSIITKMIVIITTLDDTYDIQATIEEFRKLHEAIQRWDEDAISILPEYMKNLYLELLRTFKDIEVQVPIGMDYDISYLKKSIQDHVTGYLQEAEWAHKNYNPSFKEQVDLTSLTIGAPTLSVSVVAGMNDAIMKRALEWASSVPTVVTSAGRIVRFMNDIGAFKRRKCKGDAASSVECYIHEHGVSEEWIDTSAVGDTDHYKTLGTRRDASKVEFKPAFSRLSLHHPSATPRTMSPPMSASPAASARRSTPTTSSMMMMPR</sequence>
<name>A0ACD5V2E7_AVESA</name>
<accession>A0ACD5V2E7</accession>
<reference evidence="1" key="2">
    <citation type="submission" date="2025-09" db="UniProtKB">
        <authorList>
            <consortium name="EnsemblPlants"/>
        </authorList>
    </citation>
    <scope>IDENTIFICATION</scope>
</reference>
<evidence type="ECO:0000313" key="1">
    <source>
        <dbReference type="EnsemblPlants" id="AVESA.00010b.r2.2DG0357580.1.CDS"/>
    </source>
</evidence>
<dbReference type="EnsemblPlants" id="AVESA.00010b.r2.2DG0357580.1">
    <property type="protein sequence ID" value="AVESA.00010b.r2.2DG0357580.1.CDS"/>
    <property type="gene ID" value="AVESA.00010b.r2.2DG0357580"/>
</dbReference>